<dbReference type="OrthoDB" id="5920696at2759"/>
<gene>
    <name evidence="1" type="ORF">T4D_4314</name>
</gene>
<accession>A0A0V1FXG8</accession>
<name>A0A0V1FXG8_TRIPS</name>
<dbReference type="AlphaFoldDB" id="A0A0V1FXG8"/>
<comment type="caution">
    <text evidence="1">The sequence shown here is derived from an EMBL/GenBank/DDBJ whole genome shotgun (WGS) entry which is preliminary data.</text>
</comment>
<reference evidence="1 2" key="1">
    <citation type="submission" date="2015-01" db="EMBL/GenBank/DDBJ databases">
        <title>Evolution of Trichinella species and genotypes.</title>
        <authorList>
            <person name="Korhonen P.K."/>
            <person name="Edoardo P."/>
            <person name="Giuseppe L.R."/>
            <person name="Gasser R.B."/>
        </authorList>
    </citation>
    <scope>NUCLEOTIDE SEQUENCE [LARGE SCALE GENOMIC DNA]</scope>
    <source>
        <strain evidence="1">ISS470</strain>
    </source>
</reference>
<keyword evidence="2" id="KW-1185">Reference proteome</keyword>
<dbReference type="Proteomes" id="UP000054995">
    <property type="component" value="Unassembled WGS sequence"/>
</dbReference>
<protein>
    <submittedName>
        <fullName evidence="1">Uncharacterized protein</fullName>
    </submittedName>
</protein>
<proteinExistence type="predicted"/>
<sequence>MTRKAQRKLYEVDRKKRRGACGYKSVPILLVSAVENWKRIVDNDDDDDDDDDDDSEMEIVVIVSLSFLRTFFISFQLESNFSSKSTAAGQIIYNYSSTVTTSSYCIRVEFCNSPTDWLGQLRAYHSFIHSFIRSLFISMRFYCDALKAEGELQNAVKAASCRQKTDRHATAKLSSTVEACSL</sequence>
<evidence type="ECO:0000313" key="2">
    <source>
        <dbReference type="Proteomes" id="UP000054995"/>
    </source>
</evidence>
<evidence type="ECO:0000313" key="1">
    <source>
        <dbReference type="EMBL" id="KRY90670.1"/>
    </source>
</evidence>
<organism evidence="1 2">
    <name type="scientific">Trichinella pseudospiralis</name>
    <name type="common">Parasitic roundworm</name>
    <dbReference type="NCBI Taxonomy" id="6337"/>
    <lineage>
        <taxon>Eukaryota</taxon>
        <taxon>Metazoa</taxon>
        <taxon>Ecdysozoa</taxon>
        <taxon>Nematoda</taxon>
        <taxon>Enoplea</taxon>
        <taxon>Dorylaimia</taxon>
        <taxon>Trichinellida</taxon>
        <taxon>Trichinellidae</taxon>
        <taxon>Trichinella</taxon>
    </lineage>
</organism>
<dbReference type="EMBL" id="JYDT01000019">
    <property type="protein sequence ID" value="KRY90670.1"/>
    <property type="molecule type" value="Genomic_DNA"/>
</dbReference>